<dbReference type="EMBL" id="CAJVPL010000883">
    <property type="protein sequence ID" value="CAG8537371.1"/>
    <property type="molecule type" value="Genomic_DNA"/>
</dbReference>
<gene>
    <name evidence="4" type="ORF">AGERDE_LOCUS6012</name>
</gene>
<accession>A0A9N9AQL0</accession>
<sequence length="417" mass="46684">MNLLFKIIIIIISINVSILISQCDSLDTSTLPRDGTNAALIGDKIYYIGGRREPPQKIIPFILDLSSDFTAVNANFIQVVGLENMPSSPAWTAACLEKNNTIYIFGGTDGSQAGLPKLNTLYKIEPSGDNSLNWIKFSPNQGDIWPSARDGIFPIIDKLSRIFVWGGRNEGQDNKTMYMFEANQWQNYTLDNAPDPRASYSATLLDDGRIIYIGGNSSDPYPDVNFLELLIFDTTKLEWSTQLSTSNEPIKNRQGHSALLHMDSTSIIMYGGFYVSDGEIPDSDSVWILSTTKNWTWSRPSVPSLPSITVTRGHTAVIHNGYMVIAFGTYGTNYSYTSEVKVMDVTNLNSLAWIIPHSEYSAQSENLRHSTNELIFAHTSTDPPLQQTNLRPISYQYNQNSPSYYYNPNSPANQYRM</sequence>
<keyword evidence="2" id="KW-0677">Repeat</keyword>
<comment type="caution">
    <text evidence="4">The sequence shown here is derived from an EMBL/GenBank/DDBJ whole genome shotgun (WGS) entry which is preliminary data.</text>
</comment>
<protein>
    <submittedName>
        <fullName evidence="4">692_t:CDS:1</fullName>
    </submittedName>
</protein>
<dbReference type="PANTHER" id="PTHR46093:SF18">
    <property type="entry name" value="FIBRONECTIN TYPE-III DOMAIN-CONTAINING PROTEIN"/>
    <property type="match status" value="1"/>
</dbReference>
<organism evidence="4 5">
    <name type="scientific">Ambispora gerdemannii</name>
    <dbReference type="NCBI Taxonomy" id="144530"/>
    <lineage>
        <taxon>Eukaryota</taxon>
        <taxon>Fungi</taxon>
        <taxon>Fungi incertae sedis</taxon>
        <taxon>Mucoromycota</taxon>
        <taxon>Glomeromycotina</taxon>
        <taxon>Glomeromycetes</taxon>
        <taxon>Archaeosporales</taxon>
        <taxon>Ambisporaceae</taxon>
        <taxon>Ambispora</taxon>
    </lineage>
</organism>
<dbReference type="AlphaFoldDB" id="A0A9N9AQL0"/>
<evidence type="ECO:0000256" key="2">
    <source>
        <dbReference type="ARBA" id="ARBA00022737"/>
    </source>
</evidence>
<dbReference type="InterPro" id="IPR015915">
    <property type="entry name" value="Kelch-typ_b-propeller"/>
</dbReference>
<dbReference type="Gene3D" id="2.120.10.80">
    <property type="entry name" value="Kelch-type beta propeller"/>
    <property type="match status" value="2"/>
</dbReference>
<feature type="signal peptide" evidence="3">
    <location>
        <begin position="1"/>
        <end position="25"/>
    </location>
</feature>
<feature type="chain" id="PRO_5040461385" evidence="3">
    <location>
        <begin position="26"/>
        <end position="417"/>
    </location>
</feature>
<dbReference type="Proteomes" id="UP000789831">
    <property type="component" value="Unassembled WGS sequence"/>
</dbReference>
<name>A0A9N9AQL0_9GLOM</name>
<dbReference type="SUPFAM" id="SSF117281">
    <property type="entry name" value="Kelch motif"/>
    <property type="match status" value="1"/>
</dbReference>
<evidence type="ECO:0000313" key="5">
    <source>
        <dbReference type="Proteomes" id="UP000789831"/>
    </source>
</evidence>
<keyword evidence="3" id="KW-0732">Signal</keyword>
<evidence type="ECO:0000313" key="4">
    <source>
        <dbReference type="EMBL" id="CAG8537371.1"/>
    </source>
</evidence>
<evidence type="ECO:0000256" key="1">
    <source>
        <dbReference type="ARBA" id="ARBA00022441"/>
    </source>
</evidence>
<dbReference type="OrthoDB" id="432528at2759"/>
<dbReference type="Pfam" id="PF24681">
    <property type="entry name" value="Kelch_KLHDC2_KLHL20_DRC7"/>
    <property type="match status" value="1"/>
</dbReference>
<keyword evidence="5" id="KW-1185">Reference proteome</keyword>
<proteinExistence type="predicted"/>
<reference evidence="4" key="1">
    <citation type="submission" date="2021-06" db="EMBL/GenBank/DDBJ databases">
        <authorList>
            <person name="Kallberg Y."/>
            <person name="Tangrot J."/>
            <person name="Rosling A."/>
        </authorList>
    </citation>
    <scope>NUCLEOTIDE SEQUENCE</scope>
    <source>
        <strain evidence="4">MT106</strain>
    </source>
</reference>
<evidence type="ECO:0000256" key="3">
    <source>
        <dbReference type="SAM" id="SignalP"/>
    </source>
</evidence>
<dbReference type="PANTHER" id="PTHR46093">
    <property type="entry name" value="ACYL-COA-BINDING DOMAIN-CONTAINING PROTEIN 5"/>
    <property type="match status" value="1"/>
</dbReference>
<keyword evidence="1" id="KW-0880">Kelch repeat</keyword>